<evidence type="ECO:0000313" key="3">
    <source>
        <dbReference type="EMBL" id="PYE77985.1"/>
    </source>
</evidence>
<dbReference type="InterPro" id="IPR050471">
    <property type="entry name" value="AB_hydrolase"/>
</dbReference>
<dbReference type="AlphaFoldDB" id="A0A318SH91"/>
<evidence type="ECO:0000256" key="1">
    <source>
        <dbReference type="ARBA" id="ARBA00038128"/>
    </source>
</evidence>
<dbReference type="RefSeq" id="WP_110465495.1">
    <property type="nucleotide sequence ID" value="NZ_JAMOFZ010000010.1"/>
</dbReference>
<feature type="domain" description="AB hydrolase-1" evidence="2">
    <location>
        <begin position="26"/>
        <end position="263"/>
    </location>
</feature>
<dbReference type="InterPro" id="IPR000073">
    <property type="entry name" value="AB_hydrolase_1"/>
</dbReference>
<organism evidence="3 4">
    <name type="scientific">Xylophilus ampelinus</name>
    <dbReference type="NCBI Taxonomy" id="54067"/>
    <lineage>
        <taxon>Bacteria</taxon>
        <taxon>Pseudomonadati</taxon>
        <taxon>Pseudomonadota</taxon>
        <taxon>Betaproteobacteria</taxon>
        <taxon>Burkholderiales</taxon>
        <taxon>Xylophilus</taxon>
    </lineage>
</organism>
<dbReference type="Proteomes" id="UP000247540">
    <property type="component" value="Unassembled WGS sequence"/>
</dbReference>
<dbReference type="SUPFAM" id="SSF53474">
    <property type="entry name" value="alpha/beta-Hydrolases"/>
    <property type="match status" value="1"/>
</dbReference>
<name>A0A318SH91_9BURK</name>
<protein>
    <submittedName>
        <fullName evidence="3">Pimeloyl-ACP methyl ester carboxylesterase</fullName>
    </submittedName>
</protein>
<dbReference type="InterPro" id="IPR000639">
    <property type="entry name" value="Epox_hydrolase-like"/>
</dbReference>
<reference evidence="3 4" key="1">
    <citation type="submission" date="2018-06" db="EMBL/GenBank/DDBJ databases">
        <title>Genomic Encyclopedia of Type Strains, Phase III (KMG-III): the genomes of soil and plant-associated and newly described type strains.</title>
        <authorList>
            <person name="Whitman W."/>
        </authorList>
    </citation>
    <scope>NUCLEOTIDE SEQUENCE [LARGE SCALE GENOMIC DNA]</scope>
    <source>
        <strain evidence="3 4">CECT 7646</strain>
    </source>
</reference>
<dbReference type="PRINTS" id="PR00111">
    <property type="entry name" value="ABHYDROLASE"/>
</dbReference>
<proteinExistence type="inferred from homology"/>
<sequence length="278" mass="30102">MSTLSITGQAGENVDLHYVDLGQGRPVVLIHGWPLSHKSWEYQLAELPRHGLRIIAYDRRGFGESSKPWSGYDYDTFADDLHALLEHLDVKDAVLVGFSMGGGEVARYIGRHGQSRVGAVALVSAVTPYLLKTADNDTGVDKSVFDQMADGLKDDRPGFLEGFGKKFFGVGLLSHPVGSATLEWAQSLALPASPKATVDCVRVFSETDFRADLAKITVPTLIIHGTDDETVPPKASADQAAKALPAAEYKLYDGAPHGLFVTHKDRLNADLIAFAKSR</sequence>
<dbReference type="PANTHER" id="PTHR43433">
    <property type="entry name" value="HYDROLASE, ALPHA/BETA FOLD FAMILY PROTEIN"/>
    <property type="match status" value="1"/>
</dbReference>
<dbReference type="PANTHER" id="PTHR43433:SF4">
    <property type="entry name" value="NON-HEME CHLOROPEROXIDASE-RELATED"/>
    <property type="match status" value="1"/>
</dbReference>
<dbReference type="Gene3D" id="3.40.50.1820">
    <property type="entry name" value="alpha/beta hydrolase"/>
    <property type="match status" value="1"/>
</dbReference>
<dbReference type="OrthoDB" id="9779853at2"/>
<comment type="similarity">
    <text evidence="1">Belongs to the AB hydrolase superfamily. Bacterial non-heme haloperoxidase / perhydrolase family.</text>
</comment>
<comment type="caution">
    <text evidence="3">The sequence shown here is derived from an EMBL/GenBank/DDBJ whole genome shotgun (WGS) entry which is preliminary data.</text>
</comment>
<dbReference type="FunFam" id="3.40.50.1820:FF:000205">
    <property type="entry name" value="Non-haem bromoperoxidase BPO-A2"/>
    <property type="match status" value="1"/>
</dbReference>
<dbReference type="InterPro" id="IPR029058">
    <property type="entry name" value="AB_hydrolase_fold"/>
</dbReference>
<accession>A0A318SH91</accession>
<dbReference type="Pfam" id="PF00561">
    <property type="entry name" value="Abhydrolase_1"/>
    <property type="match status" value="1"/>
</dbReference>
<evidence type="ECO:0000313" key="4">
    <source>
        <dbReference type="Proteomes" id="UP000247540"/>
    </source>
</evidence>
<keyword evidence="4" id="KW-1185">Reference proteome</keyword>
<dbReference type="EMBL" id="QJTC01000010">
    <property type="protein sequence ID" value="PYE77985.1"/>
    <property type="molecule type" value="Genomic_DNA"/>
</dbReference>
<evidence type="ECO:0000259" key="2">
    <source>
        <dbReference type="Pfam" id="PF00561"/>
    </source>
</evidence>
<dbReference type="GO" id="GO:0003824">
    <property type="term" value="F:catalytic activity"/>
    <property type="evidence" value="ECO:0007669"/>
    <property type="project" value="InterPro"/>
</dbReference>
<gene>
    <name evidence="3" type="ORF">DFQ15_1109</name>
</gene>
<dbReference type="PRINTS" id="PR00412">
    <property type="entry name" value="EPOXHYDRLASE"/>
</dbReference>